<proteinExistence type="predicted"/>
<dbReference type="InterPro" id="IPR040676">
    <property type="entry name" value="DUF5641"/>
</dbReference>
<feature type="region of interest" description="Disordered" evidence="1">
    <location>
        <begin position="447"/>
        <end position="486"/>
    </location>
</feature>
<protein>
    <submittedName>
        <fullName evidence="3">Uncharacterized protein LOC114333522</fullName>
    </submittedName>
</protein>
<name>A0A6P7G2D3_DIAVI</name>
<dbReference type="InterPro" id="IPR005312">
    <property type="entry name" value="DUF1759"/>
</dbReference>
<feature type="compositionally biased region" description="Basic residues" evidence="1">
    <location>
        <begin position="469"/>
        <end position="486"/>
    </location>
</feature>
<evidence type="ECO:0000259" key="2">
    <source>
        <dbReference type="Pfam" id="PF18701"/>
    </source>
</evidence>
<feature type="compositionally biased region" description="Basic and acidic residues" evidence="1">
    <location>
        <begin position="450"/>
        <end position="468"/>
    </location>
</feature>
<reference evidence="3" key="1">
    <citation type="submission" date="2025-08" db="UniProtKB">
        <authorList>
            <consortium name="RefSeq"/>
        </authorList>
    </citation>
    <scope>IDENTIFICATION</scope>
    <source>
        <tissue evidence="3">Whole insect</tissue>
    </source>
</reference>
<organism evidence="3">
    <name type="scientific">Diabrotica virgifera virgifera</name>
    <name type="common">western corn rootworm</name>
    <dbReference type="NCBI Taxonomy" id="50390"/>
    <lineage>
        <taxon>Eukaryota</taxon>
        <taxon>Metazoa</taxon>
        <taxon>Ecdysozoa</taxon>
        <taxon>Arthropoda</taxon>
        <taxon>Hexapoda</taxon>
        <taxon>Insecta</taxon>
        <taxon>Pterygota</taxon>
        <taxon>Neoptera</taxon>
        <taxon>Endopterygota</taxon>
        <taxon>Coleoptera</taxon>
        <taxon>Polyphaga</taxon>
        <taxon>Cucujiformia</taxon>
        <taxon>Chrysomeloidea</taxon>
        <taxon>Chrysomelidae</taxon>
        <taxon>Galerucinae</taxon>
        <taxon>Diabroticina</taxon>
        <taxon>Diabroticites</taxon>
        <taxon>Diabrotica</taxon>
    </lineage>
</organism>
<accession>A0A6P7G2D3</accession>
<evidence type="ECO:0000313" key="3">
    <source>
        <dbReference type="RefSeq" id="XP_028139208.1"/>
    </source>
</evidence>
<dbReference type="InParanoid" id="A0A6P7G2D3"/>
<evidence type="ECO:0000256" key="1">
    <source>
        <dbReference type="SAM" id="MobiDB-lite"/>
    </source>
</evidence>
<dbReference type="Pfam" id="PF03564">
    <property type="entry name" value="DUF1759"/>
    <property type="match status" value="1"/>
</dbReference>
<dbReference type="PANTHER" id="PTHR47331">
    <property type="entry name" value="PHD-TYPE DOMAIN-CONTAINING PROTEIN"/>
    <property type="match status" value="1"/>
</dbReference>
<dbReference type="PANTHER" id="PTHR47331:SF1">
    <property type="entry name" value="GAG-LIKE PROTEIN"/>
    <property type="match status" value="1"/>
</dbReference>
<dbReference type="Pfam" id="PF18701">
    <property type="entry name" value="DUF5641"/>
    <property type="match status" value="1"/>
</dbReference>
<gene>
    <name evidence="3" type="primary">LOC114333522</name>
</gene>
<dbReference type="AlphaFoldDB" id="A0A6P7G2D3"/>
<feature type="domain" description="DUF5641" evidence="2">
    <location>
        <begin position="366"/>
        <end position="437"/>
    </location>
</feature>
<dbReference type="RefSeq" id="XP_028139208.1">
    <property type="nucleotide sequence ID" value="XM_028283407.1"/>
</dbReference>
<sequence length="486" mass="56425">MKNLSKIFHLPKIEIKKFDGNVKNWINFWGQFRKIDEDADLPNEDKFQYLIQSTEDGTPARSLVESFPPSAENYKIAIDQLKNRFARDEILIEVYVRELLNLILNQQTSKEDPGMALSTLYDRLETQLRALGTLGVTSDKHAAMLLPLVESALPYELLKIWERNRASNNLKFNNELQGLLEFLKTEVEAEERVKLAQSSFTVPKSIDDKYTVETLHTESLKTKGKQKFSCIFCESNTHASQDYIKAQKMTLEQKKSIISKKRSCFSCLKQFHNFRTCKTTVKCIKCARKHFTLMCPDLHEKENKNRDLQKSESLENTLTTVASETLLQTINVRVISDNKRSMTPLQGNSDEVVDLDIVDSEFFKGRFRHIQNLRQMLRDRFRKEYLAELVNYGQRREDFVKVGDVVMVGSDNAKRINWPMGKSIEVYSGQDGIQRVDKKKVELPINDIQENLREDKEESTEQDKSEKVKKSRYGRTLKTPHRFTAT</sequence>